<keyword evidence="2" id="KW-0547">Nucleotide-binding</keyword>
<evidence type="ECO:0000256" key="8">
    <source>
        <dbReference type="PROSITE-ProRule" id="PRU00175"/>
    </source>
</evidence>
<dbReference type="GO" id="GO:0016787">
    <property type="term" value="F:hydrolase activity"/>
    <property type="evidence" value="ECO:0007669"/>
    <property type="project" value="UniProtKB-KW"/>
</dbReference>
<dbReference type="SMART" id="SM00487">
    <property type="entry name" value="DEXDc"/>
    <property type="match status" value="1"/>
</dbReference>
<keyword evidence="5 11" id="KW-0347">Helicase</keyword>
<evidence type="ECO:0000256" key="1">
    <source>
        <dbReference type="ARBA" id="ARBA00022723"/>
    </source>
</evidence>
<dbReference type="CDD" id="cd18793">
    <property type="entry name" value="SF2_C_SNF"/>
    <property type="match status" value="1"/>
</dbReference>
<dbReference type="Pfam" id="PF13639">
    <property type="entry name" value="zf-RING_2"/>
    <property type="match status" value="1"/>
</dbReference>
<dbReference type="PANTHER" id="PTHR45626">
    <property type="entry name" value="TRANSCRIPTION TERMINATION FACTOR 2-RELATED"/>
    <property type="match status" value="1"/>
</dbReference>
<dbReference type="InterPro" id="IPR001841">
    <property type="entry name" value="Znf_RING"/>
</dbReference>
<dbReference type="InterPro" id="IPR013083">
    <property type="entry name" value="Znf_RING/FYVE/PHD"/>
</dbReference>
<feature type="domain" description="Helicase C-terminal" evidence="10">
    <location>
        <begin position="811"/>
        <end position="976"/>
    </location>
</feature>
<evidence type="ECO:0000256" key="3">
    <source>
        <dbReference type="ARBA" id="ARBA00022771"/>
    </source>
</evidence>
<dbReference type="InterPro" id="IPR050628">
    <property type="entry name" value="SNF2_RAD54_helicase_TF"/>
</dbReference>
<dbReference type="Gene3D" id="3.30.40.10">
    <property type="entry name" value="Zinc/RING finger domain, C3HC4 (zinc finger)"/>
    <property type="match status" value="1"/>
</dbReference>
<evidence type="ECO:0000259" key="10">
    <source>
        <dbReference type="PROSITE" id="PS51194"/>
    </source>
</evidence>
<dbReference type="SUPFAM" id="SSF57850">
    <property type="entry name" value="RING/U-box"/>
    <property type="match status" value="1"/>
</dbReference>
<keyword evidence="3 8" id="KW-0863">Zinc-finger</keyword>
<dbReference type="InterPro" id="IPR014001">
    <property type="entry name" value="Helicase_ATP-bd"/>
</dbReference>
<evidence type="ECO:0000256" key="5">
    <source>
        <dbReference type="ARBA" id="ARBA00022806"/>
    </source>
</evidence>
<dbReference type="GO" id="GO:0008270">
    <property type="term" value="F:zinc ion binding"/>
    <property type="evidence" value="ECO:0007669"/>
    <property type="project" value="UniProtKB-KW"/>
</dbReference>
<dbReference type="GO" id="GO:0006281">
    <property type="term" value="P:DNA repair"/>
    <property type="evidence" value="ECO:0007669"/>
    <property type="project" value="TreeGrafter"/>
</dbReference>
<keyword evidence="6" id="KW-0862">Zinc</keyword>
<organism evidence="11">
    <name type="scientific">Harvfovirus sp</name>
    <dbReference type="NCBI Taxonomy" id="2487768"/>
    <lineage>
        <taxon>Viruses</taxon>
        <taxon>Varidnaviria</taxon>
        <taxon>Bamfordvirae</taxon>
        <taxon>Nucleocytoviricota</taxon>
        <taxon>Megaviricetes</taxon>
        <taxon>Imitervirales</taxon>
        <taxon>Mimiviridae</taxon>
        <taxon>Klosneuvirinae</taxon>
    </lineage>
</organism>
<dbReference type="InterPro" id="IPR000330">
    <property type="entry name" value="SNF2_N"/>
</dbReference>
<dbReference type="InterPro" id="IPR027417">
    <property type="entry name" value="P-loop_NTPase"/>
</dbReference>
<keyword evidence="7" id="KW-0067">ATP-binding</keyword>
<dbReference type="SMART" id="SM00184">
    <property type="entry name" value="RING"/>
    <property type="match status" value="1"/>
</dbReference>
<evidence type="ECO:0000256" key="7">
    <source>
        <dbReference type="ARBA" id="ARBA00022840"/>
    </source>
</evidence>
<dbReference type="InterPro" id="IPR001650">
    <property type="entry name" value="Helicase_C-like"/>
</dbReference>
<dbReference type="GO" id="GO:0005524">
    <property type="term" value="F:ATP binding"/>
    <property type="evidence" value="ECO:0007669"/>
    <property type="project" value="UniProtKB-KW"/>
</dbReference>
<dbReference type="EMBL" id="MK072250">
    <property type="protein sequence ID" value="AYV80842.1"/>
    <property type="molecule type" value="Genomic_DNA"/>
</dbReference>
<dbReference type="GO" id="GO:0004386">
    <property type="term" value="F:helicase activity"/>
    <property type="evidence" value="ECO:0007669"/>
    <property type="project" value="UniProtKB-KW"/>
</dbReference>
<dbReference type="Gene3D" id="3.40.50.10810">
    <property type="entry name" value="Tandem AAA-ATPase domain"/>
    <property type="match status" value="2"/>
</dbReference>
<dbReference type="SMART" id="SM00490">
    <property type="entry name" value="HELICc"/>
    <property type="match status" value="1"/>
</dbReference>
<keyword evidence="4" id="KW-0378">Hydrolase</keyword>
<evidence type="ECO:0000313" key="11">
    <source>
        <dbReference type="EMBL" id="AYV80842.1"/>
    </source>
</evidence>
<dbReference type="Pfam" id="PF00176">
    <property type="entry name" value="SNF2-rel_dom"/>
    <property type="match status" value="1"/>
</dbReference>
<dbReference type="PROSITE" id="PS00518">
    <property type="entry name" value="ZF_RING_1"/>
    <property type="match status" value="1"/>
</dbReference>
<evidence type="ECO:0000256" key="6">
    <source>
        <dbReference type="ARBA" id="ARBA00022833"/>
    </source>
</evidence>
<feature type="domain" description="RING-type" evidence="9">
    <location>
        <begin position="732"/>
        <end position="772"/>
    </location>
</feature>
<dbReference type="InterPro" id="IPR038718">
    <property type="entry name" value="SNF2-like_sf"/>
</dbReference>
<dbReference type="PROSITE" id="PS51194">
    <property type="entry name" value="HELICASE_CTER"/>
    <property type="match status" value="1"/>
</dbReference>
<dbReference type="GO" id="GO:0008094">
    <property type="term" value="F:ATP-dependent activity, acting on DNA"/>
    <property type="evidence" value="ECO:0007669"/>
    <property type="project" value="TreeGrafter"/>
</dbReference>
<evidence type="ECO:0000259" key="9">
    <source>
        <dbReference type="PROSITE" id="PS50089"/>
    </source>
</evidence>
<dbReference type="Gene3D" id="3.40.50.300">
    <property type="entry name" value="P-loop containing nucleotide triphosphate hydrolases"/>
    <property type="match status" value="2"/>
</dbReference>
<name>A0A3G5A0Y2_9VIRU</name>
<dbReference type="SUPFAM" id="SSF52540">
    <property type="entry name" value="P-loop containing nucleoside triphosphate hydrolases"/>
    <property type="match status" value="2"/>
</dbReference>
<dbReference type="InterPro" id="IPR049730">
    <property type="entry name" value="SNF2/RAD54-like_C"/>
</dbReference>
<reference evidence="11" key="1">
    <citation type="submission" date="2018-10" db="EMBL/GenBank/DDBJ databases">
        <title>Hidden diversity of soil giant viruses.</title>
        <authorList>
            <person name="Schulz F."/>
            <person name="Alteio L."/>
            <person name="Goudeau D."/>
            <person name="Ryan E.M."/>
            <person name="Malmstrom R.R."/>
            <person name="Blanchard J."/>
            <person name="Woyke T."/>
        </authorList>
    </citation>
    <scope>NUCLEOTIDE SEQUENCE</scope>
    <source>
        <strain evidence="11">HAV1</strain>
    </source>
</reference>
<evidence type="ECO:0000256" key="4">
    <source>
        <dbReference type="ARBA" id="ARBA00022801"/>
    </source>
</evidence>
<sequence>MSVEVDGWTILFYDKYAGGHSYDNMFTVKTKLEDLLSSDNEQLTGNEAIQEFNKFGGFYQLPQDLNQSLYQLSMYITEYGNNHNNIAKYTTVGVNNALLKQLVIDKKPIPNEQFLVSVCRYHNSYIKASQTGSISRVNETETISADIITKIKDTTGDIVDPMISNPDFLSCQLFDYQKRSVYWMCQREKDMKQVVFNINDEVIIGEIFFDAMRQTFTLGNDRKQITFCGGALVDEVGLGKTVQMTTLSLCNPATDLSYIRSGVNRLFSRASLVLCPNQLCGQWKRELEKMVKDDLKIVPLLTKVHFDKYRYQDLLDADFVIVSYNFFDNKAFHTKWMKQVSTNGSYHKSVPGVFNLASVKSVFEKLGSELVKDPMSIFQKNPLLPLIRWHRVIIDEFHEIYTVPKYSYMVNLLPTIEAKYRWCVTGTPFDKSSVCLVKMMDYVTNYNNPYADKVLGIKLVADYLRNTFFRRNTKKSVMEEYQLPPLKESIVWLKFTQTERMMYNAYLANPNNDKYSIFLRQLCCHPKLAEETKDLLSNCKTLEDIEKMMVMHYEQAMKKSQKVVDYFSNRIAMTEKKIKKIEFRRQRRFLLQIGFEVEIKLDEKDEKIELEVGDVVDDIGVVNLDDDDDGEEFFLPQKKNGIGAGKKIVVSDDTQDEIQKLVGQQLKNNKSKAIQNLREYIAQINVKLGDAKKDLDGKKTTYDFYKNVFDRIRKTAVDKVENQEKKDDDETCGICLTEIPENDIGVTKCGHIYCYQCIKTIISQRHECPYCRKNVKENEVFMISYERKSKIIEQTQEIKNKMSLINEVGTKLANIIYYLKGSNNHVIIFSQWDDLLRKIGVILDNYGIKNVFCRGNVWQRDKAIRMFNTDEKMRVIMLSSESAASGTNLTKANKVIIVDPVCGSYEYRKNTEGQAIGRAHRMGQQREVEVLRFIVNDTIEQEIYMANKEEDKKHIVNSKIFESSDDAITLSEDKLNELSTSVSEAKKKKEKKILVRGKKVKAVEPVEFNYDEQLSDDEY</sequence>
<dbReference type="PROSITE" id="PS50089">
    <property type="entry name" value="ZF_RING_2"/>
    <property type="match status" value="1"/>
</dbReference>
<keyword evidence="1" id="KW-0479">Metal-binding</keyword>
<evidence type="ECO:0000256" key="2">
    <source>
        <dbReference type="ARBA" id="ARBA00022741"/>
    </source>
</evidence>
<dbReference type="InterPro" id="IPR017907">
    <property type="entry name" value="Znf_RING_CS"/>
</dbReference>
<dbReference type="Pfam" id="PF00271">
    <property type="entry name" value="Helicase_C"/>
    <property type="match status" value="1"/>
</dbReference>
<protein>
    <submittedName>
        <fullName evidence="11">DEAD/SNF2-like helicase</fullName>
    </submittedName>
</protein>
<proteinExistence type="predicted"/>
<gene>
    <name evidence="11" type="ORF">Harvfovirus8_3</name>
</gene>
<accession>A0A3G5A0Y2</accession>